<dbReference type="Pfam" id="PF00857">
    <property type="entry name" value="Isochorismatase"/>
    <property type="match status" value="1"/>
</dbReference>
<proteinExistence type="predicted"/>
<dbReference type="PANTHER" id="PTHR43540">
    <property type="entry name" value="PEROXYUREIDOACRYLATE/UREIDOACRYLATE AMIDOHYDROLASE-RELATED"/>
    <property type="match status" value="1"/>
</dbReference>
<dbReference type="OrthoDB" id="9785724at2"/>
<dbReference type="KEGG" id="arac:E0W69_004390"/>
<gene>
    <name evidence="3" type="ORF">E0W69_004390</name>
</gene>
<dbReference type="EMBL" id="CP044016">
    <property type="protein sequence ID" value="QES87933.1"/>
    <property type="molecule type" value="Genomic_DNA"/>
</dbReference>
<dbReference type="CDD" id="cd00431">
    <property type="entry name" value="cysteine_hydrolases"/>
    <property type="match status" value="1"/>
</dbReference>
<evidence type="ECO:0000256" key="1">
    <source>
        <dbReference type="ARBA" id="ARBA00022801"/>
    </source>
</evidence>
<keyword evidence="1 3" id="KW-0378">Hydrolase</keyword>
<dbReference type="GO" id="GO:0016787">
    <property type="term" value="F:hydrolase activity"/>
    <property type="evidence" value="ECO:0007669"/>
    <property type="project" value="UniProtKB-KW"/>
</dbReference>
<evidence type="ECO:0000313" key="4">
    <source>
        <dbReference type="Proteomes" id="UP000292424"/>
    </source>
</evidence>
<sequence>MGRTALLVMDMQKMLLSTLSNPESIIEKNKQAILFARENQIPIIYVVVGFNEGFHEIHPNNKSFSKIAQNLANVDLNKWKEISEEIQPQKGDAVVVKKRFSAFTGSDLDLILRSKNIQHIVLSGIVTSGVVLSTYTEAADKDFKITILSDACKDRDEEVHQLLMSKIFTRNAEVMTVENWENTFEK</sequence>
<evidence type="ECO:0000259" key="2">
    <source>
        <dbReference type="Pfam" id="PF00857"/>
    </source>
</evidence>
<keyword evidence="4" id="KW-1185">Reference proteome</keyword>
<name>A0A5P2G4A8_9BACT</name>
<dbReference type="PANTHER" id="PTHR43540:SF7">
    <property type="entry name" value="ISOCHORISMATASE FAMILY PROTEIN YECD"/>
    <property type="match status" value="1"/>
</dbReference>
<feature type="domain" description="Isochorismatase-like" evidence="2">
    <location>
        <begin position="4"/>
        <end position="178"/>
    </location>
</feature>
<accession>A0A5P2G4A8</accession>
<organism evidence="3 4">
    <name type="scientific">Rhizosphaericola mali</name>
    <dbReference type="NCBI Taxonomy" id="2545455"/>
    <lineage>
        <taxon>Bacteria</taxon>
        <taxon>Pseudomonadati</taxon>
        <taxon>Bacteroidota</taxon>
        <taxon>Chitinophagia</taxon>
        <taxon>Chitinophagales</taxon>
        <taxon>Chitinophagaceae</taxon>
        <taxon>Rhizosphaericola</taxon>
    </lineage>
</organism>
<protein>
    <submittedName>
        <fullName evidence="3">Cysteine hydrolase</fullName>
    </submittedName>
</protein>
<dbReference type="AlphaFoldDB" id="A0A5P2G4A8"/>
<dbReference type="InterPro" id="IPR000868">
    <property type="entry name" value="Isochorismatase-like_dom"/>
</dbReference>
<evidence type="ECO:0000313" key="3">
    <source>
        <dbReference type="EMBL" id="QES87933.1"/>
    </source>
</evidence>
<dbReference type="RefSeq" id="WP_131328820.1">
    <property type="nucleotide sequence ID" value="NZ_CP044016.1"/>
</dbReference>
<dbReference type="SUPFAM" id="SSF52499">
    <property type="entry name" value="Isochorismatase-like hydrolases"/>
    <property type="match status" value="1"/>
</dbReference>
<dbReference type="InterPro" id="IPR050272">
    <property type="entry name" value="Isochorismatase-like_hydrls"/>
</dbReference>
<dbReference type="InterPro" id="IPR036380">
    <property type="entry name" value="Isochorismatase-like_sf"/>
</dbReference>
<reference evidence="3 4" key="1">
    <citation type="submission" date="2019-09" db="EMBL/GenBank/DDBJ databases">
        <title>Complete genome sequence of Arachidicoccus sp. B3-10 isolated from apple orchard soil.</title>
        <authorList>
            <person name="Kim H.S."/>
            <person name="Han K.-I."/>
            <person name="Suh M.K."/>
            <person name="Lee K.C."/>
            <person name="Eom M.K."/>
            <person name="Kim J.-S."/>
            <person name="Kang S.W."/>
            <person name="Sin Y."/>
            <person name="Lee J.-S."/>
        </authorList>
    </citation>
    <scope>NUCLEOTIDE SEQUENCE [LARGE SCALE GENOMIC DNA]</scope>
    <source>
        <strain evidence="3 4">B3-10</strain>
    </source>
</reference>
<dbReference type="Proteomes" id="UP000292424">
    <property type="component" value="Chromosome"/>
</dbReference>
<dbReference type="Gene3D" id="3.40.50.850">
    <property type="entry name" value="Isochorismatase-like"/>
    <property type="match status" value="1"/>
</dbReference>